<dbReference type="GO" id="GO:0006888">
    <property type="term" value="P:endoplasmic reticulum to Golgi vesicle-mediated transport"/>
    <property type="evidence" value="ECO:0007669"/>
    <property type="project" value="EnsemblFungi"/>
</dbReference>
<dbReference type="CDD" id="cd08164">
    <property type="entry name" value="MPP_Ted1"/>
    <property type="match status" value="1"/>
</dbReference>
<dbReference type="InterPro" id="IPR029052">
    <property type="entry name" value="Metallo-depent_PP-like"/>
</dbReference>
<dbReference type="GO" id="GO:0005783">
    <property type="term" value="C:endoplasmic reticulum"/>
    <property type="evidence" value="ECO:0007669"/>
    <property type="project" value="TreeGrafter"/>
</dbReference>
<dbReference type="GO" id="GO:0016020">
    <property type="term" value="C:membrane"/>
    <property type="evidence" value="ECO:0007669"/>
    <property type="project" value="GOC"/>
</dbReference>
<dbReference type="KEGG" id="ncs:NCAS_0A13360"/>
<accession>G0V8U5</accession>
<protein>
    <recommendedName>
        <fullName evidence="5">Calcineurin-like phosphoesterase domain-containing protein</fullName>
    </recommendedName>
</protein>
<keyword evidence="4" id="KW-1185">Reference proteome</keyword>
<dbReference type="OMA" id="GLKEQNH"/>
<keyword evidence="2" id="KW-0812">Transmembrane</keyword>
<dbReference type="InterPro" id="IPR033307">
    <property type="entry name" value="Ted1_MPase_dom"/>
</dbReference>
<sequence>MWKPILKKFAIIATFLTIISNILIFTYPSLHPTRCSWRCSTRTNEIDVSSLSLFERITYYSNRYFHDVKEQLFNDNKGELNVDDEDDIHLLAFGDPQIKGIWHNTPYKSRLDIYGNDYYLGHIYSMMQRRLHPSHVAILGDLFSSQWIGDSEFFNRTTRYMNRIFKRDTTTWLKDLKEREHDENGQYRVDWSKWADQFKANAASKNFSFGYNDVYSWDPENENYLFINLTGNHDVGYSGDATYQHMARYHEVFGKDNFWIEYETDTNHPWRIVVLNSLLLEGPALQPEFIENNWEFLYQLFERRFNGSTVLLTHVPLYKEEGLCVDGPLFRYYPDDYKPEPYKKNLLRSQNHLGEAVTNKVLNLVFDNDKPGIILNGHDHEGCETSYNRINGTWFATRDVDQTSDFHVKEYTVRSMMGEFNGNTGLVTGHFDKNTMTWNWYFTLCPFGLQHFWWFAKASAIITGFVWSLVFLI</sequence>
<dbReference type="PANTHER" id="PTHR13315">
    <property type="entry name" value="METALLO PHOSPHOESTERASE RELATED"/>
    <property type="match status" value="1"/>
</dbReference>
<reference key="2">
    <citation type="submission" date="2011-08" db="EMBL/GenBank/DDBJ databases">
        <title>Genome sequence of Naumovozyma castellii.</title>
        <authorList>
            <person name="Gordon J.L."/>
            <person name="Armisen D."/>
            <person name="Proux-Wera E."/>
            <person name="OhEigeartaigh S.S."/>
            <person name="Byrne K.P."/>
            <person name="Wolfe K.H."/>
        </authorList>
    </citation>
    <scope>NUCLEOTIDE SEQUENCE</scope>
    <source>
        <strain>Type strain:CBS 4309</strain>
    </source>
</reference>
<dbReference type="RefSeq" id="XP_003674274.1">
    <property type="nucleotide sequence ID" value="XM_003674226.1"/>
</dbReference>
<dbReference type="Proteomes" id="UP000001640">
    <property type="component" value="Chromosome 1"/>
</dbReference>
<keyword evidence="1 2" id="KW-0472">Membrane</keyword>
<evidence type="ECO:0008006" key="5">
    <source>
        <dbReference type="Google" id="ProtNLM"/>
    </source>
</evidence>
<dbReference type="OrthoDB" id="9984693at2759"/>
<dbReference type="AlphaFoldDB" id="G0V8U5"/>
<gene>
    <name evidence="3" type="primary">NCAS0A13360</name>
    <name evidence="3" type="ordered locus">NCAS_0A13360</name>
</gene>
<dbReference type="FunCoup" id="G0V8U5">
    <property type="interactions" value="115"/>
</dbReference>
<evidence type="ECO:0000313" key="3">
    <source>
        <dbReference type="EMBL" id="CCC67894.1"/>
    </source>
</evidence>
<dbReference type="GeneID" id="96901372"/>
<evidence type="ECO:0000256" key="2">
    <source>
        <dbReference type="SAM" id="Phobius"/>
    </source>
</evidence>
<name>G0V8U5_NAUCA</name>
<dbReference type="HOGENOM" id="CLU_021690_1_0_1"/>
<dbReference type="EMBL" id="HE576752">
    <property type="protein sequence ID" value="CCC67894.1"/>
    <property type="molecule type" value="Genomic_DNA"/>
</dbReference>
<dbReference type="InterPro" id="IPR033308">
    <property type="entry name" value="PGAP5/Cdc1/Ted1"/>
</dbReference>
<dbReference type="PANTHER" id="PTHR13315:SF1">
    <property type="entry name" value="PROTEIN TED1"/>
    <property type="match status" value="1"/>
</dbReference>
<evidence type="ECO:0000313" key="4">
    <source>
        <dbReference type="Proteomes" id="UP000001640"/>
    </source>
</evidence>
<keyword evidence="2" id="KW-1133">Transmembrane helix</keyword>
<evidence type="ECO:0000256" key="1">
    <source>
        <dbReference type="ARBA" id="ARBA00023136"/>
    </source>
</evidence>
<dbReference type="eggNOG" id="KOG3662">
    <property type="taxonomic scope" value="Eukaryota"/>
</dbReference>
<feature type="transmembrane region" description="Helical" evidence="2">
    <location>
        <begin position="9"/>
        <end position="30"/>
    </location>
</feature>
<feature type="transmembrane region" description="Helical" evidence="2">
    <location>
        <begin position="452"/>
        <end position="472"/>
    </location>
</feature>
<reference evidence="3 4" key="1">
    <citation type="journal article" date="2011" name="Proc. Natl. Acad. Sci. U.S.A.">
        <title>Evolutionary erosion of yeast sex chromosomes by mating-type switching accidents.</title>
        <authorList>
            <person name="Gordon J.L."/>
            <person name="Armisen D."/>
            <person name="Proux-Wera E."/>
            <person name="Oheigeartaigh S.S."/>
            <person name="Byrne K.P."/>
            <person name="Wolfe K.H."/>
        </authorList>
    </citation>
    <scope>NUCLEOTIDE SEQUENCE [LARGE SCALE GENOMIC DNA]</scope>
    <source>
        <strain evidence="4">ATCC 76901 / BCRC 22586 / CBS 4309 / NBRC 1992 / NRRL Y-12630</strain>
    </source>
</reference>
<proteinExistence type="predicted"/>
<dbReference type="GO" id="GO:0006506">
    <property type="term" value="P:GPI anchor biosynthetic process"/>
    <property type="evidence" value="ECO:0007669"/>
    <property type="project" value="InterPro"/>
</dbReference>
<organism evidence="3 4">
    <name type="scientific">Naumovozyma castellii</name>
    <name type="common">Yeast</name>
    <name type="synonym">Saccharomyces castellii</name>
    <dbReference type="NCBI Taxonomy" id="27288"/>
    <lineage>
        <taxon>Eukaryota</taxon>
        <taxon>Fungi</taxon>
        <taxon>Dikarya</taxon>
        <taxon>Ascomycota</taxon>
        <taxon>Saccharomycotina</taxon>
        <taxon>Saccharomycetes</taxon>
        <taxon>Saccharomycetales</taxon>
        <taxon>Saccharomycetaceae</taxon>
        <taxon>Naumovozyma</taxon>
    </lineage>
</organism>
<dbReference type="SUPFAM" id="SSF56300">
    <property type="entry name" value="Metallo-dependent phosphatases"/>
    <property type="match status" value="1"/>
</dbReference>
<dbReference type="InParanoid" id="G0V8U5"/>